<dbReference type="Proteomes" id="UP000315439">
    <property type="component" value="Unassembled WGS sequence"/>
</dbReference>
<evidence type="ECO:0000256" key="4">
    <source>
        <dbReference type="ARBA" id="ARBA00023136"/>
    </source>
</evidence>
<name>A0A545UCH5_9GAMM</name>
<protein>
    <submittedName>
        <fullName evidence="7">Sterol desaturase family protein</fullName>
    </submittedName>
</protein>
<proteinExistence type="predicted"/>
<evidence type="ECO:0000313" key="8">
    <source>
        <dbReference type="Proteomes" id="UP000315439"/>
    </source>
</evidence>
<keyword evidence="8" id="KW-1185">Reference proteome</keyword>
<organism evidence="7 8">
    <name type="scientific">Aliikangiella coralliicola</name>
    <dbReference type="NCBI Taxonomy" id="2592383"/>
    <lineage>
        <taxon>Bacteria</taxon>
        <taxon>Pseudomonadati</taxon>
        <taxon>Pseudomonadota</taxon>
        <taxon>Gammaproteobacteria</taxon>
        <taxon>Oceanospirillales</taxon>
        <taxon>Pleioneaceae</taxon>
        <taxon>Aliikangiella</taxon>
    </lineage>
</organism>
<dbReference type="GO" id="GO:0008610">
    <property type="term" value="P:lipid biosynthetic process"/>
    <property type="evidence" value="ECO:0007669"/>
    <property type="project" value="InterPro"/>
</dbReference>
<evidence type="ECO:0000256" key="1">
    <source>
        <dbReference type="ARBA" id="ARBA00004370"/>
    </source>
</evidence>
<dbReference type="InterPro" id="IPR006694">
    <property type="entry name" value="Fatty_acid_hydroxylase"/>
</dbReference>
<evidence type="ECO:0000259" key="6">
    <source>
        <dbReference type="Pfam" id="PF04116"/>
    </source>
</evidence>
<feature type="transmembrane region" description="Helical" evidence="5">
    <location>
        <begin position="165"/>
        <end position="187"/>
    </location>
</feature>
<keyword evidence="3 5" id="KW-1133">Transmembrane helix</keyword>
<comment type="subcellular location">
    <subcellularLocation>
        <location evidence="1">Membrane</location>
    </subcellularLocation>
</comment>
<accession>A0A545UCH5</accession>
<feature type="transmembrane region" description="Helical" evidence="5">
    <location>
        <begin position="67"/>
        <end position="84"/>
    </location>
</feature>
<dbReference type="RefSeq" id="WP_142932195.1">
    <property type="nucleotide sequence ID" value="NZ_ML660165.1"/>
</dbReference>
<dbReference type="GO" id="GO:0016020">
    <property type="term" value="C:membrane"/>
    <property type="evidence" value="ECO:0007669"/>
    <property type="project" value="UniProtKB-SubCell"/>
</dbReference>
<sequence length="239" mass="27404">MINWLFQFWIEADWSIALVMSVAVNIAVFVSTAFILDVGIGKLVTKYQWGSYIDERELKSEQKKMEFKFGITACIIFAACSLITRELFDLVWPSSFLSLISQIIIFVLFYETYSYFVHRLLHTKPFLKVHGVHHRSVRVTPWSAYSVHPVEALFIGMSAPVFMSLFSLSLGVALVLHVLGMMFTILLHSNFRLSMSNSILNQVGNYPAYHSSHHILGKVNFGFVNSFWDRCFKTRAKVS</sequence>
<feature type="transmembrane region" description="Helical" evidence="5">
    <location>
        <begin position="14"/>
        <end position="36"/>
    </location>
</feature>
<evidence type="ECO:0000313" key="7">
    <source>
        <dbReference type="EMBL" id="TQV87168.1"/>
    </source>
</evidence>
<evidence type="ECO:0000256" key="5">
    <source>
        <dbReference type="SAM" id="Phobius"/>
    </source>
</evidence>
<evidence type="ECO:0000256" key="2">
    <source>
        <dbReference type="ARBA" id="ARBA00022692"/>
    </source>
</evidence>
<dbReference type="GO" id="GO:0016491">
    <property type="term" value="F:oxidoreductase activity"/>
    <property type="evidence" value="ECO:0007669"/>
    <property type="project" value="InterPro"/>
</dbReference>
<dbReference type="AlphaFoldDB" id="A0A545UCH5"/>
<dbReference type="OrthoDB" id="9770329at2"/>
<dbReference type="InterPro" id="IPR050307">
    <property type="entry name" value="Sterol_Desaturase_Related"/>
</dbReference>
<feature type="domain" description="Fatty acid hydroxylase" evidence="6">
    <location>
        <begin position="104"/>
        <end position="234"/>
    </location>
</feature>
<keyword evidence="2 5" id="KW-0812">Transmembrane</keyword>
<keyword evidence="4 5" id="KW-0472">Membrane</keyword>
<gene>
    <name evidence="7" type="ORF">FLL46_15300</name>
</gene>
<dbReference type="Pfam" id="PF04116">
    <property type="entry name" value="FA_hydroxylase"/>
    <property type="match status" value="1"/>
</dbReference>
<dbReference type="EMBL" id="VIKS01000009">
    <property type="protein sequence ID" value="TQV87168.1"/>
    <property type="molecule type" value="Genomic_DNA"/>
</dbReference>
<dbReference type="PANTHER" id="PTHR11863">
    <property type="entry name" value="STEROL DESATURASE"/>
    <property type="match status" value="1"/>
</dbReference>
<evidence type="ECO:0000256" key="3">
    <source>
        <dbReference type="ARBA" id="ARBA00022989"/>
    </source>
</evidence>
<reference evidence="7 8" key="1">
    <citation type="submission" date="2019-07" db="EMBL/GenBank/DDBJ databases">
        <title>Draft genome for Aliikangiella sp. M105.</title>
        <authorList>
            <person name="Wang G."/>
        </authorList>
    </citation>
    <scope>NUCLEOTIDE SEQUENCE [LARGE SCALE GENOMIC DNA]</scope>
    <source>
        <strain evidence="7 8">M105</strain>
    </source>
</reference>
<comment type="caution">
    <text evidence="7">The sequence shown here is derived from an EMBL/GenBank/DDBJ whole genome shotgun (WGS) entry which is preliminary data.</text>
</comment>
<feature type="transmembrane region" description="Helical" evidence="5">
    <location>
        <begin position="96"/>
        <end position="118"/>
    </location>
</feature>
<dbReference type="GO" id="GO:0005506">
    <property type="term" value="F:iron ion binding"/>
    <property type="evidence" value="ECO:0007669"/>
    <property type="project" value="InterPro"/>
</dbReference>